<gene>
    <name evidence="2" type="ORF">H6G48_08445</name>
</gene>
<evidence type="ECO:0000313" key="2">
    <source>
        <dbReference type="EMBL" id="MBD2621703.1"/>
    </source>
</evidence>
<comment type="caution">
    <text evidence="2">The sequence shown here is derived from an EMBL/GenBank/DDBJ whole genome shotgun (WGS) entry which is preliminary data.</text>
</comment>
<reference evidence="2 3" key="1">
    <citation type="journal article" date="2020" name="ISME J.">
        <title>Comparative genomics reveals insights into cyanobacterial evolution and habitat adaptation.</title>
        <authorList>
            <person name="Chen M.Y."/>
            <person name="Teng W.K."/>
            <person name="Zhao L."/>
            <person name="Hu C.X."/>
            <person name="Zhou Y.K."/>
            <person name="Han B.P."/>
            <person name="Song L.R."/>
            <person name="Shu W.S."/>
        </authorList>
    </citation>
    <scope>NUCLEOTIDE SEQUENCE [LARGE SCALE GENOMIC DNA]</scope>
    <source>
        <strain evidence="2 3">FACHB-1344</strain>
    </source>
</reference>
<dbReference type="RefSeq" id="WP_190720949.1">
    <property type="nucleotide sequence ID" value="NZ_JACJSW010000104.1"/>
</dbReference>
<dbReference type="Gene3D" id="3.30.420.10">
    <property type="entry name" value="Ribonuclease H-like superfamily/Ribonuclease H"/>
    <property type="match status" value="1"/>
</dbReference>
<accession>A0ABR8HS84</accession>
<feature type="domain" description="Tc1-like transposase DDE" evidence="1">
    <location>
        <begin position="10"/>
        <end position="68"/>
    </location>
</feature>
<evidence type="ECO:0000259" key="1">
    <source>
        <dbReference type="Pfam" id="PF13358"/>
    </source>
</evidence>
<organism evidence="2 3">
    <name type="scientific">Microcystis flos-aquae FACHB-1344</name>
    <dbReference type="NCBI Taxonomy" id="2692899"/>
    <lineage>
        <taxon>Bacteria</taxon>
        <taxon>Bacillati</taxon>
        <taxon>Cyanobacteriota</taxon>
        <taxon>Cyanophyceae</taxon>
        <taxon>Oscillatoriophycideae</taxon>
        <taxon>Chroococcales</taxon>
        <taxon>Microcystaceae</taxon>
        <taxon>Microcystis</taxon>
    </lineage>
</organism>
<sequence>MSGYRLPKIVLLVQDNAGWPRSEKLEVLDGIMLDFLPAYSPELQPAERLWSLVDEPLVNEYFETIEEIEEILITRCQYLETMTNEIKNLTNYHWLTYD</sequence>
<keyword evidence="3" id="KW-1185">Reference proteome</keyword>
<dbReference type="InterPro" id="IPR038717">
    <property type="entry name" value="Tc1-like_DDE_dom"/>
</dbReference>
<dbReference type="EMBL" id="JACJSW010000104">
    <property type="protein sequence ID" value="MBD2621703.1"/>
    <property type="molecule type" value="Genomic_DNA"/>
</dbReference>
<dbReference type="InterPro" id="IPR036397">
    <property type="entry name" value="RNaseH_sf"/>
</dbReference>
<dbReference type="Proteomes" id="UP000636187">
    <property type="component" value="Unassembled WGS sequence"/>
</dbReference>
<evidence type="ECO:0000313" key="3">
    <source>
        <dbReference type="Proteomes" id="UP000636187"/>
    </source>
</evidence>
<protein>
    <submittedName>
        <fullName evidence="2">Transposase</fullName>
    </submittedName>
</protein>
<name>A0ABR8HS84_9CHRO</name>
<dbReference type="Pfam" id="PF13358">
    <property type="entry name" value="DDE_3"/>
    <property type="match status" value="1"/>
</dbReference>
<proteinExistence type="predicted"/>